<organism evidence="2 3">
    <name type="scientific">Mycena alexandri</name>
    <dbReference type="NCBI Taxonomy" id="1745969"/>
    <lineage>
        <taxon>Eukaryota</taxon>
        <taxon>Fungi</taxon>
        <taxon>Dikarya</taxon>
        <taxon>Basidiomycota</taxon>
        <taxon>Agaricomycotina</taxon>
        <taxon>Agaricomycetes</taxon>
        <taxon>Agaricomycetidae</taxon>
        <taxon>Agaricales</taxon>
        <taxon>Marasmiineae</taxon>
        <taxon>Mycenaceae</taxon>
        <taxon>Mycena</taxon>
    </lineage>
</organism>
<comment type="caution">
    <text evidence="2">The sequence shown here is derived from an EMBL/GenBank/DDBJ whole genome shotgun (WGS) entry which is preliminary data.</text>
</comment>
<feature type="region of interest" description="Disordered" evidence="1">
    <location>
        <begin position="195"/>
        <end position="257"/>
    </location>
</feature>
<reference evidence="2" key="1">
    <citation type="submission" date="2023-03" db="EMBL/GenBank/DDBJ databases">
        <title>Massive genome expansion in bonnet fungi (Mycena s.s.) driven by repeated elements and novel gene families across ecological guilds.</title>
        <authorList>
            <consortium name="Lawrence Berkeley National Laboratory"/>
            <person name="Harder C.B."/>
            <person name="Miyauchi S."/>
            <person name="Viragh M."/>
            <person name="Kuo A."/>
            <person name="Thoen E."/>
            <person name="Andreopoulos B."/>
            <person name="Lu D."/>
            <person name="Skrede I."/>
            <person name="Drula E."/>
            <person name="Henrissat B."/>
            <person name="Morin E."/>
            <person name="Kohler A."/>
            <person name="Barry K."/>
            <person name="LaButti K."/>
            <person name="Morin E."/>
            <person name="Salamov A."/>
            <person name="Lipzen A."/>
            <person name="Mereny Z."/>
            <person name="Hegedus B."/>
            <person name="Baldrian P."/>
            <person name="Stursova M."/>
            <person name="Weitz H."/>
            <person name="Taylor A."/>
            <person name="Grigoriev I.V."/>
            <person name="Nagy L.G."/>
            <person name="Martin F."/>
            <person name="Kauserud H."/>
        </authorList>
    </citation>
    <scope>NUCLEOTIDE SEQUENCE</scope>
    <source>
        <strain evidence="2">CBHHK200</strain>
    </source>
</reference>
<evidence type="ECO:0000313" key="3">
    <source>
        <dbReference type="Proteomes" id="UP001218188"/>
    </source>
</evidence>
<dbReference type="Proteomes" id="UP001218188">
    <property type="component" value="Unassembled WGS sequence"/>
</dbReference>
<keyword evidence="3" id="KW-1185">Reference proteome</keyword>
<accession>A0AAD6S232</accession>
<dbReference type="AlphaFoldDB" id="A0AAD6S232"/>
<dbReference type="EMBL" id="JARJCM010000288">
    <property type="protein sequence ID" value="KAJ7019618.1"/>
    <property type="molecule type" value="Genomic_DNA"/>
</dbReference>
<evidence type="ECO:0000313" key="2">
    <source>
        <dbReference type="EMBL" id="KAJ7019618.1"/>
    </source>
</evidence>
<sequence>MPRASRRSGAAPAPAPFSLLPQPVLRLTMPRAHALCYIRGRPTPRQQIEYHLANPGVYARDGRASGPPREMGVTTNLPRRRLQYRRCERTGLVHLWLFAFRTRNRYRLKRLSHLGFQCDSPADRLPCPSCGTIHCKYWKFSDIGCSFRALKTQCRAFVSTIGEPGTGSTIDKGDVLMGSSINKGDALIGSSVDKGDASVGSITDKGDAHQARRRATRGRGPDKGGAHQVRRRARVPAKAMHGPDKGDARTRSWPDNGDVGMGSSIDKGAVQMGSGVDKGDASVGSVTDKDGVCTRLPTNKDIAHEAQWGRG</sequence>
<feature type="compositionally biased region" description="Basic and acidic residues" evidence="1">
    <location>
        <begin position="241"/>
        <end position="252"/>
    </location>
</feature>
<name>A0AAD6S232_9AGAR</name>
<protein>
    <submittedName>
        <fullName evidence="2">Uncharacterized protein</fullName>
    </submittedName>
</protein>
<gene>
    <name evidence="2" type="ORF">C8F04DRAFT_1276076</name>
</gene>
<proteinExistence type="predicted"/>
<evidence type="ECO:0000256" key="1">
    <source>
        <dbReference type="SAM" id="MobiDB-lite"/>
    </source>
</evidence>